<evidence type="ECO:0000313" key="2">
    <source>
        <dbReference type="Proteomes" id="UP000034231"/>
    </source>
</evidence>
<accession>A0A0G0IG15</accession>
<reference evidence="1 2" key="1">
    <citation type="journal article" date="2015" name="Nature">
        <title>rRNA introns, odd ribosomes, and small enigmatic genomes across a large radiation of phyla.</title>
        <authorList>
            <person name="Brown C.T."/>
            <person name="Hug L.A."/>
            <person name="Thomas B.C."/>
            <person name="Sharon I."/>
            <person name="Castelle C.J."/>
            <person name="Singh A."/>
            <person name="Wilkins M.J."/>
            <person name="Williams K.H."/>
            <person name="Banfield J.F."/>
        </authorList>
    </citation>
    <scope>NUCLEOTIDE SEQUENCE [LARGE SCALE GENOMIC DNA]</scope>
</reference>
<protein>
    <submittedName>
        <fullName evidence="1">Uncharacterized protein</fullName>
    </submittedName>
</protein>
<organism evidence="1 2">
    <name type="scientific">Candidatus Shapirobacteria bacterium GW2011_GWE1_38_10</name>
    <dbReference type="NCBI Taxonomy" id="1618488"/>
    <lineage>
        <taxon>Bacteria</taxon>
        <taxon>Candidatus Shapironibacteriota</taxon>
    </lineage>
</organism>
<dbReference type="EMBL" id="LBTX01000010">
    <property type="protein sequence ID" value="KKQ49955.1"/>
    <property type="molecule type" value="Genomic_DNA"/>
</dbReference>
<gene>
    <name evidence="1" type="ORF">US68_C0010G0089</name>
</gene>
<proteinExistence type="predicted"/>
<sequence length="78" mass="8466">MPFIPNRIEAVCGAHIDFMSQDPMVTVKTELGGKGAMCAGCTFTINHETGRVTLTNTDKYRECLEDKAPIADKTSASE</sequence>
<dbReference type="Proteomes" id="UP000034231">
    <property type="component" value="Unassembled WGS sequence"/>
</dbReference>
<dbReference type="AlphaFoldDB" id="A0A0G0IG15"/>
<comment type="caution">
    <text evidence="1">The sequence shown here is derived from an EMBL/GenBank/DDBJ whole genome shotgun (WGS) entry which is preliminary data.</text>
</comment>
<evidence type="ECO:0000313" key="1">
    <source>
        <dbReference type="EMBL" id="KKQ49955.1"/>
    </source>
</evidence>
<name>A0A0G0IG15_9BACT</name>